<comment type="caution">
    <text evidence="2">The sequence shown here is derived from an EMBL/GenBank/DDBJ whole genome shotgun (WGS) entry which is preliminary data.</text>
</comment>
<dbReference type="InterPro" id="IPR055953">
    <property type="entry name" value="DUF7531"/>
</dbReference>
<accession>A0A3N6PIQ7</accession>
<reference evidence="2 3" key="1">
    <citation type="submission" date="2018-10" db="EMBL/GenBank/DDBJ databases">
        <title>Natrarchaeobius chitinivorans gen. nov., sp. nov., and Natrarchaeobius haloalkaliphilus sp. nov., alkaliphilic, chitin-utilizing haloarchaea from hypersaline alkaline lakes.</title>
        <authorList>
            <person name="Sorokin D.Y."/>
            <person name="Elcheninov A.G."/>
            <person name="Kostrikina N.A."/>
            <person name="Bale N.J."/>
            <person name="Sinninghe Damste J.S."/>
            <person name="Khijniak T.V."/>
            <person name="Kublanov I.V."/>
            <person name="Toshchakov S.V."/>
        </authorList>
    </citation>
    <scope>NUCLEOTIDE SEQUENCE [LARGE SCALE GENOMIC DNA]</scope>
    <source>
        <strain evidence="2 3">AArcht7</strain>
    </source>
</reference>
<evidence type="ECO:0000313" key="3">
    <source>
        <dbReference type="Proteomes" id="UP000281431"/>
    </source>
</evidence>
<feature type="compositionally biased region" description="Basic and acidic residues" evidence="1">
    <location>
        <begin position="24"/>
        <end position="44"/>
    </location>
</feature>
<gene>
    <name evidence="2" type="ORF">EA472_09235</name>
</gene>
<sequence>MEVNCAGCAGCCLDWRPLLETDADEHSRSRGRIRDEGDAVARDPVDDDPSFVPLTRDEVRGFLERGMGAALTPRFWRARSEREAVEVDGRPIAAIADRPAFFVGLRKPPKPVAPFGRERPTWLPACVFLDPATLQCRIHDGDLFPDECGAYPTYNLALDRETECERVESIFGGERLLEEDLDDADEDVLDGLLLGTAAIGEKLFCHPDPDDLEGTIERLAADELTVEDRAETIAVAAASSPGTLAISDHHYERAVASAVESSAAAPSSLDSDDAGDGSTQSDTGERSAPQADGSWVAGAIDAWHRRHANAGGETPPPTIAATIEERRGAPETPGWDDLEAE</sequence>
<evidence type="ECO:0000256" key="1">
    <source>
        <dbReference type="SAM" id="MobiDB-lite"/>
    </source>
</evidence>
<dbReference type="AlphaFoldDB" id="A0A3N6PIQ7"/>
<dbReference type="Proteomes" id="UP000281431">
    <property type="component" value="Unassembled WGS sequence"/>
</dbReference>
<evidence type="ECO:0000313" key="2">
    <source>
        <dbReference type="EMBL" id="RQH00810.1"/>
    </source>
</evidence>
<name>A0A3N6PIQ7_NATCH</name>
<dbReference type="Pfam" id="PF24375">
    <property type="entry name" value="DUF7531"/>
    <property type="match status" value="2"/>
</dbReference>
<feature type="region of interest" description="Disordered" evidence="1">
    <location>
        <begin position="257"/>
        <end position="341"/>
    </location>
</feature>
<dbReference type="OrthoDB" id="156950at2157"/>
<feature type="compositionally biased region" description="Low complexity" evidence="1">
    <location>
        <begin position="257"/>
        <end position="269"/>
    </location>
</feature>
<proteinExistence type="predicted"/>
<dbReference type="EMBL" id="REFZ01000005">
    <property type="protein sequence ID" value="RQH00810.1"/>
    <property type="molecule type" value="Genomic_DNA"/>
</dbReference>
<protein>
    <submittedName>
        <fullName evidence="2">YkgJ family cysteine cluster protein</fullName>
    </submittedName>
</protein>
<keyword evidence="3" id="KW-1185">Reference proteome</keyword>
<organism evidence="2 3">
    <name type="scientific">Natrarchaeobius chitinivorans</name>
    <dbReference type="NCBI Taxonomy" id="1679083"/>
    <lineage>
        <taxon>Archaea</taxon>
        <taxon>Methanobacteriati</taxon>
        <taxon>Methanobacteriota</taxon>
        <taxon>Stenosarchaea group</taxon>
        <taxon>Halobacteria</taxon>
        <taxon>Halobacteriales</taxon>
        <taxon>Natrialbaceae</taxon>
        <taxon>Natrarchaeobius</taxon>
    </lineage>
</organism>
<feature type="region of interest" description="Disordered" evidence="1">
    <location>
        <begin position="24"/>
        <end position="48"/>
    </location>
</feature>